<evidence type="ECO:0000313" key="2">
    <source>
        <dbReference type="Proteomes" id="UP000829447"/>
    </source>
</evidence>
<accession>A0ACC5XLM3</accession>
<protein>
    <submittedName>
        <fullName evidence="1">Uncharacterized protein</fullName>
    </submittedName>
</protein>
<reference evidence="1 2" key="1">
    <citation type="journal article" date="2022" name="bioRxiv">
        <title>An ancient truncated duplication of the anti-Mullerian hormone receptor type 2 gene is a potential conserved master sex determinant in the Pangasiidae catfish family.</title>
        <authorList>
            <person name="Wen M."/>
            <person name="Pan Q."/>
            <person name="Jouanno E."/>
            <person name="Montfort J."/>
            <person name="Zahm M."/>
            <person name="Cabau C."/>
            <person name="Klopp C."/>
            <person name="Iampietro C."/>
            <person name="Roques C."/>
            <person name="Bouchez O."/>
            <person name="Castinel A."/>
            <person name="Donnadieu C."/>
            <person name="Parrinello H."/>
            <person name="Poncet C."/>
            <person name="Belmonte E."/>
            <person name="Gautier V."/>
            <person name="Avarre J.-C."/>
            <person name="Dugue R."/>
            <person name="Gustiano R."/>
            <person name="Ha T.T.T."/>
            <person name="Campet M."/>
            <person name="Sriphairoj K."/>
            <person name="Ribolli J."/>
            <person name="de Almeida F.L."/>
            <person name="Desvignes T."/>
            <person name="Postlethwait J.H."/>
            <person name="Bucao C.F."/>
            <person name="Robinson-Rechavi M."/>
            <person name="Bobe J."/>
            <person name="Herpin A."/>
            <person name="Guiguen Y."/>
        </authorList>
    </citation>
    <scope>NUCLEOTIDE SEQUENCE [LARGE SCALE GENOMIC DNA]</scope>
    <source>
        <strain evidence="1">YG-Dec2019</strain>
    </source>
</reference>
<sequence length="799" mass="88373">MGKKIKKEAEPQPKHEFEPLPIESKSAATVILMLQSPEEEVLVKALEAIRRFAENGDENKSSLMALGAVEPLTCLITHDDKTVCRNAFMALGVMVSDNDVKRLIKKLNIIPSIITKLAPEEDVIVHEFATLLLAHLSVDITCKVQIFQHDGLEPLLRLLSSPDPDVKKNSVECIYNLVQEFSSRVAVHKLNGLPPLLELLGSEFPIIQQFALRTLESISTDRETRAAFREQQGFDRLLEFLTNKEFSDLHLEALKVISNCMEDAESMQLIQGNGGLEKLLQFIITPTAHDIQANAVKAMSRAAQRSENGKILHEQNFEKALVGLLAVENDNIRTAACQAVSAMSKNLSSRDTFRQFDGIRPIVQLLSSEGNEVKEAAAEALSSLTHGNQLNAYAVYEAEGDKLLVQLLQNGSPAAVVHAAAVLNSMASQEVLRGSILSHGAMQALLKPLHSTDKPTLISATQAVAALACDAEGRAELRNVGGLPQLVNLLTSKDTEIRRSACWAVTVCANDEPAATEMCRLGALEILQEINCSMNRKNKFSEAAFQRLLNSNLSVKYSLTGHLFSTDITTDGFYDPGQTRDGHKVPDLEDIAKQVINQHRAVIAVNGNPPADKSKGKGWQEDEKQRYEDECKPQQEAGEEKPWTLPYDAQFNNLIKETFKSVLPLHEEVEMYTALAKLVCDAMGGPVDIEKQHDFLWELHLSELKVEMQSNIIPIGKIKKGTYYHRALLFKVLADRIGLSCSLVRGQYSRAWNEVLLPSTTTKATGFYPQLQTYIIDLMHKPGTLMKCGTPAAVEYQTI</sequence>
<gene>
    <name evidence="1" type="ORF">PGIGA_G00134630</name>
</gene>
<keyword evidence="2" id="KW-1185">Reference proteome</keyword>
<dbReference type="Proteomes" id="UP000829447">
    <property type="component" value="Linkage Group LG22"/>
</dbReference>
<name>A0ACC5XLM3_PANGG</name>
<organism evidence="1 2">
    <name type="scientific">Pangasianodon gigas</name>
    <name type="common">Mekong giant catfish</name>
    <name type="synonym">Pangasius gigas</name>
    <dbReference type="NCBI Taxonomy" id="30993"/>
    <lineage>
        <taxon>Eukaryota</taxon>
        <taxon>Metazoa</taxon>
        <taxon>Chordata</taxon>
        <taxon>Craniata</taxon>
        <taxon>Vertebrata</taxon>
        <taxon>Euteleostomi</taxon>
        <taxon>Actinopterygii</taxon>
        <taxon>Neopterygii</taxon>
        <taxon>Teleostei</taxon>
        <taxon>Ostariophysi</taxon>
        <taxon>Siluriformes</taxon>
        <taxon>Pangasiidae</taxon>
        <taxon>Pangasianodon</taxon>
    </lineage>
</organism>
<comment type="caution">
    <text evidence="1">The sequence shown here is derived from an EMBL/GenBank/DDBJ whole genome shotgun (WGS) entry which is preliminary data.</text>
</comment>
<dbReference type="EMBL" id="CM040475">
    <property type="protein sequence ID" value="MCI4391455.1"/>
    <property type="molecule type" value="Genomic_DNA"/>
</dbReference>
<proteinExistence type="predicted"/>
<evidence type="ECO:0000313" key="1">
    <source>
        <dbReference type="EMBL" id="MCI4391455.1"/>
    </source>
</evidence>